<organism evidence="3 4">
    <name type="scientific">Loxostege sticticalis</name>
    <name type="common">Beet webworm moth</name>
    <dbReference type="NCBI Taxonomy" id="481309"/>
    <lineage>
        <taxon>Eukaryota</taxon>
        <taxon>Metazoa</taxon>
        <taxon>Ecdysozoa</taxon>
        <taxon>Arthropoda</taxon>
        <taxon>Hexapoda</taxon>
        <taxon>Insecta</taxon>
        <taxon>Pterygota</taxon>
        <taxon>Neoptera</taxon>
        <taxon>Endopterygota</taxon>
        <taxon>Lepidoptera</taxon>
        <taxon>Glossata</taxon>
        <taxon>Ditrysia</taxon>
        <taxon>Pyraloidea</taxon>
        <taxon>Crambidae</taxon>
        <taxon>Pyraustinae</taxon>
        <taxon>Loxostege</taxon>
    </lineage>
</organism>
<name>A0ABD0TEE9_LOXSC</name>
<feature type="region of interest" description="Disordered" evidence="1">
    <location>
        <begin position="465"/>
        <end position="492"/>
    </location>
</feature>
<dbReference type="AlphaFoldDB" id="A0ABD0TEE9"/>
<evidence type="ECO:0000259" key="2">
    <source>
        <dbReference type="Pfam" id="PF03184"/>
    </source>
</evidence>
<dbReference type="PANTHER" id="PTHR19303:SF74">
    <property type="entry name" value="POGO TRANSPOSABLE ELEMENT WITH KRAB DOMAIN"/>
    <property type="match status" value="1"/>
</dbReference>
<comment type="caution">
    <text evidence="3">The sequence shown here is derived from an EMBL/GenBank/DDBJ whole genome shotgun (WGS) entry which is preliminary data.</text>
</comment>
<dbReference type="InterPro" id="IPR050863">
    <property type="entry name" value="CenT-Element_Derived"/>
</dbReference>
<dbReference type="Pfam" id="PF03184">
    <property type="entry name" value="DDE_1"/>
    <property type="match status" value="1"/>
</dbReference>
<dbReference type="PANTHER" id="PTHR19303">
    <property type="entry name" value="TRANSPOSON"/>
    <property type="match status" value="1"/>
</dbReference>
<accession>A0ABD0TEE9</accession>
<protein>
    <recommendedName>
        <fullName evidence="2">DDE-1 domain-containing protein</fullName>
    </recommendedName>
</protein>
<dbReference type="Proteomes" id="UP001549921">
    <property type="component" value="Unassembled WGS sequence"/>
</dbReference>
<feature type="compositionally biased region" description="Basic residues" evidence="1">
    <location>
        <begin position="466"/>
        <end position="479"/>
    </location>
</feature>
<dbReference type="InterPro" id="IPR004875">
    <property type="entry name" value="DDE_SF_endonuclease_dom"/>
</dbReference>
<sequence length="702" mass="80149">MPRIYKPKPGAKTYKKHDLDIIKQALQDLNTSATSKLSIRAVAKKYDIPFSVLQRHNQKKMKPQGGQTALSPEVEERIVQNLNICADWGYPLEVIDLRYIIKMYLDSNNITNKRFNNNLPGPDFAESFLKRHSDKISKRISQNIKLSRAKVSSESIKKYFVELEKSLDGVPPSNIVNYDETNLSDDPGRQKVIVRRGCKYPERVRNHSKGCTSLMLAANAEGKLLPPYVVYKSTHLYDSWIQNGPAGTKYHRSSSGWFDGPIFVDWVKTMVIPYFEKIPGKKVLIGDNLSSHLSVEVITLCKEKNIHFVFLPPNSTHLTQPLDVAYFRPMKQAWRQILQKWKMNDGRCLSSIPKGCFPRLLKKMLDLLKPNTEKNIQSGFRKTGIFPLNVQEVISRLPNEMERVDESAAIDETFVKLLKEMRFGTMDITEPKKKRKLDVEAGRSVDPDEFFKTQKLSNSVSQIKSLKNKGKGKQSKPKHQPSPPILIQQEKPSPSDEILIPITQNTPISFDKHQLIPPPDIQPQAGTSKDSEIATSGNQEIQEVLSGNIESMPIIFEEDLIFSQEEEICEQITEPDIDEGNYNDNYETISDCTFLEEITPKQTNEIDEYVSSTNNPHKKTDKSKITVLSNELITYSYTNKRKSKYLEHNEYKKNKRISYGNQDLAQASTSTLVASTKPIRRSSVISKNYYNNADEILDILKE</sequence>
<evidence type="ECO:0000313" key="3">
    <source>
        <dbReference type="EMBL" id="KAL0841447.1"/>
    </source>
</evidence>
<proteinExistence type="predicted"/>
<reference evidence="3 4" key="1">
    <citation type="submission" date="2024-06" db="EMBL/GenBank/DDBJ databases">
        <title>A chromosome-level genome assembly of beet webworm, Loxostege sticticalis.</title>
        <authorList>
            <person name="Zhang Y."/>
        </authorList>
    </citation>
    <scope>NUCLEOTIDE SEQUENCE [LARGE SCALE GENOMIC DNA]</scope>
    <source>
        <strain evidence="3">AQ028</strain>
        <tissue evidence="3">Male pupae</tissue>
    </source>
</reference>
<dbReference type="InterPro" id="IPR036397">
    <property type="entry name" value="RNaseH_sf"/>
</dbReference>
<dbReference type="Gene3D" id="3.30.420.10">
    <property type="entry name" value="Ribonuclease H-like superfamily/Ribonuclease H"/>
    <property type="match status" value="1"/>
</dbReference>
<dbReference type="EMBL" id="JBEDNZ010000006">
    <property type="protein sequence ID" value="KAL0841447.1"/>
    <property type="molecule type" value="Genomic_DNA"/>
</dbReference>
<gene>
    <name evidence="3" type="ORF">ABMA28_015129</name>
</gene>
<evidence type="ECO:0000256" key="1">
    <source>
        <dbReference type="SAM" id="MobiDB-lite"/>
    </source>
</evidence>
<feature type="domain" description="DDE-1" evidence="2">
    <location>
        <begin position="213"/>
        <end position="351"/>
    </location>
</feature>
<evidence type="ECO:0000313" key="4">
    <source>
        <dbReference type="Proteomes" id="UP001549921"/>
    </source>
</evidence>